<reference evidence="1 2" key="1">
    <citation type="journal article" date="2015" name="Stand. Genomic Sci.">
        <title>Genomic Encyclopedia of Bacterial and Archaeal Type Strains, Phase III: the genomes of soil and plant-associated and newly described type strains.</title>
        <authorList>
            <person name="Whitman W.B."/>
            <person name="Woyke T."/>
            <person name="Klenk H.P."/>
            <person name="Zhou Y."/>
            <person name="Lilburn T.G."/>
            <person name="Beck B.J."/>
            <person name="De Vos P."/>
            <person name="Vandamme P."/>
            <person name="Eisen J.A."/>
            <person name="Garrity G."/>
            <person name="Hugenholtz P."/>
            <person name="Kyrpides N.C."/>
        </authorList>
    </citation>
    <scope>NUCLEOTIDE SEQUENCE [LARGE SCALE GENOMIC DNA]</scope>
    <source>
        <strain evidence="1 2">CV53</strain>
    </source>
</reference>
<dbReference type="RefSeq" id="WP_132011363.1">
    <property type="nucleotide sequence ID" value="NZ_JABUHM010000019.1"/>
</dbReference>
<dbReference type="Proteomes" id="UP000295689">
    <property type="component" value="Unassembled WGS sequence"/>
</dbReference>
<accession>A0A4V2RBZ9</accession>
<proteinExistence type="predicted"/>
<keyword evidence="2" id="KW-1185">Reference proteome</keyword>
<evidence type="ECO:0000313" key="2">
    <source>
        <dbReference type="Proteomes" id="UP000295689"/>
    </source>
</evidence>
<evidence type="ECO:0000313" key="1">
    <source>
        <dbReference type="EMBL" id="TCN18950.1"/>
    </source>
</evidence>
<gene>
    <name evidence="1" type="ORF">EV146_11837</name>
</gene>
<dbReference type="EMBL" id="SLVV01000018">
    <property type="protein sequence ID" value="TCN18950.1"/>
    <property type="molecule type" value="Genomic_DNA"/>
</dbReference>
<organism evidence="1 2">
    <name type="scientific">Mesobacillus foraminis</name>
    <dbReference type="NCBI Taxonomy" id="279826"/>
    <lineage>
        <taxon>Bacteria</taxon>
        <taxon>Bacillati</taxon>
        <taxon>Bacillota</taxon>
        <taxon>Bacilli</taxon>
        <taxon>Bacillales</taxon>
        <taxon>Bacillaceae</taxon>
        <taxon>Mesobacillus</taxon>
    </lineage>
</organism>
<protein>
    <submittedName>
        <fullName evidence="1">Uncharacterized protein</fullName>
    </submittedName>
</protein>
<sequence>MSMIESILYKKMNPGDLWNIDRPPGTVEGGGGQTYINLKIDQAVLTRFLQYGTRSYKPTDHLSRDVIKISAISLGNPADVELITFDPRPGRNDYRITNQHTLRHPAWTSRTGFPTVPVSCKSAEDVDTLGLVNNLVIFIVRTDEQRYYAGFINQSTMPASWATGVGLQILLSGQTDVIDFVPKIPLSSII</sequence>
<dbReference type="AlphaFoldDB" id="A0A4V2RBZ9"/>
<comment type="caution">
    <text evidence="1">The sequence shown here is derived from an EMBL/GenBank/DDBJ whole genome shotgun (WGS) entry which is preliminary data.</text>
</comment>
<name>A0A4V2RBZ9_9BACI</name>